<dbReference type="InterPro" id="IPR017853">
    <property type="entry name" value="GH"/>
</dbReference>
<keyword evidence="2 4" id="KW-0378">Hydrolase</keyword>
<dbReference type="Pfam" id="PF00150">
    <property type="entry name" value="Cellulase"/>
    <property type="match status" value="1"/>
</dbReference>
<feature type="chain" id="PRO_5045201989" description="Glycoside hydrolase family 5 domain-containing protein" evidence="5">
    <location>
        <begin position="26"/>
        <end position="432"/>
    </location>
</feature>
<evidence type="ECO:0000256" key="3">
    <source>
        <dbReference type="ARBA" id="ARBA00023295"/>
    </source>
</evidence>
<accession>A0ABR3VMK3</accession>
<gene>
    <name evidence="7" type="ORF">VTJ49DRAFT_4004</name>
</gene>
<reference evidence="7 8" key="1">
    <citation type="journal article" date="2024" name="Commun. Biol.">
        <title>Comparative genomic analysis of thermophilic fungi reveals convergent evolutionary adaptations and gene losses.</title>
        <authorList>
            <person name="Steindorff A.S."/>
            <person name="Aguilar-Pontes M.V."/>
            <person name="Robinson A.J."/>
            <person name="Andreopoulos B."/>
            <person name="LaButti K."/>
            <person name="Kuo A."/>
            <person name="Mondo S."/>
            <person name="Riley R."/>
            <person name="Otillar R."/>
            <person name="Haridas S."/>
            <person name="Lipzen A."/>
            <person name="Grimwood J."/>
            <person name="Schmutz J."/>
            <person name="Clum A."/>
            <person name="Reid I.D."/>
            <person name="Moisan M.C."/>
            <person name="Butler G."/>
            <person name="Nguyen T.T.M."/>
            <person name="Dewar K."/>
            <person name="Conant G."/>
            <person name="Drula E."/>
            <person name="Henrissat B."/>
            <person name="Hansel C."/>
            <person name="Singer S."/>
            <person name="Hutchinson M.I."/>
            <person name="de Vries R.P."/>
            <person name="Natvig D.O."/>
            <person name="Powell A.J."/>
            <person name="Tsang A."/>
            <person name="Grigoriev I.V."/>
        </authorList>
    </citation>
    <scope>NUCLEOTIDE SEQUENCE [LARGE SCALE GENOMIC DNA]</scope>
    <source>
        <strain evidence="7 8">CBS 620.91</strain>
    </source>
</reference>
<comment type="caution">
    <text evidence="7">The sequence shown here is derived from an EMBL/GenBank/DDBJ whole genome shotgun (WGS) entry which is preliminary data.</text>
</comment>
<proteinExistence type="inferred from homology"/>
<keyword evidence="8" id="KW-1185">Reference proteome</keyword>
<dbReference type="SUPFAM" id="SSF51445">
    <property type="entry name" value="(Trans)glycosidases"/>
    <property type="match status" value="1"/>
</dbReference>
<evidence type="ECO:0000313" key="7">
    <source>
        <dbReference type="EMBL" id="KAL1842837.1"/>
    </source>
</evidence>
<dbReference type="PANTHER" id="PTHR31263:SF0">
    <property type="entry name" value="CELLULASE FAMILY PROTEIN (AFU_ORTHOLOGUE AFUA_5G14560)"/>
    <property type="match status" value="1"/>
</dbReference>
<evidence type="ECO:0000259" key="6">
    <source>
        <dbReference type="Pfam" id="PF00150"/>
    </source>
</evidence>
<protein>
    <recommendedName>
        <fullName evidence="6">Glycoside hydrolase family 5 domain-containing protein</fullName>
    </recommendedName>
</protein>
<feature type="domain" description="Glycoside hydrolase family 5" evidence="6">
    <location>
        <begin position="75"/>
        <end position="387"/>
    </location>
</feature>
<evidence type="ECO:0000256" key="4">
    <source>
        <dbReference type="RuleBase" id="RU361153"/>
    </source>
</evidence>
<evidence type="ECO:0000256" key="5">
    <source>
        <dbReference type="SAM" id="SignalP"/>
    </source>
</evidence>
<dbReference type="Proteomes" id="UP001583172">
    <property type="component" value="Unassembled WGS sequence"/>
</dbReference>
<evidence type="ECO:0000313" key="8">
    <source>
        <dbReference type="Proteomes" id="UP001583172"/>
    </source>
</evidence>
<dbReference type="Gene3D" id="3.20.20.80">
    <property type="entry name" value="Glycosidases"/>
    <property type="match status" value="1"/>
</dbReference>
<keyword evidence="3 4" id="KW-0326">Glycosidase</keyword>
<comment type="similarity">
    <text evidence="1 4">Belongs to the glycosyl hydrolase 5 (cellulase A) family.</text>
</comment>
<feature type="signal peptide" evidence="5">
    <location>
        <begin position="1"/>
        <end position="25"/>
    </location>
</feature>
<dbReference type="EMBL" id="JAZGSY010000031">
    <property type="protein sequence ID" value="KAL1842837.1"/>
    <property type="molecule type" value="Genomic_DNA"/>
</dbReference>
<sequence>MAHLRLLFQHYLLTLLFLTPLLTSAADTNQTLPALPLHTTSRWILDATGARIKLRCINWAGHMETHLPEGLQHQSVDFLTTWIAQQGFNCVRLTYSTDFALDPGRTINRAFSAAAAPAGVSAADMEGLRKMVVARNPWIDPDKTTTWDVFATVVDLLADKGIMTILDNHVSRAGWCCNLEDGNGWWDAGFGYNHWNSRYFKTGEWLTGLQAVAAWAKGRKGVVGMSLRNEVREFLLQGTFNKREDWYRYMKEAGDLVHATNPDVLVIVGGTQSSTDFLHLRTGDKRMLDTSGWKGKHVWEMHAYSFTVTFPDPFQNCDMVKAQYGLFGGFVLEQGKEYTGPLFLSEFGVGMEGGPMDGLNEKDDRYLKCLVSWLESNDADWAIWAIQGSYYARDKRADADETWGLMNHNFSGWRNPAFPAMLKNMWNMTQQP</sequence>
<name>A0ABR3VMK3_HUMIN</name>
<organism evidence="7 8">
    <name type="scientific">Humicola insolens</name>
    <name type="common">Soft-rot fungus</name>
    <dbReference type="NCBI Taxonomy" id="85995"/>
    <lineage>
        <taxon>Eukaryota</taxon>
        <taxon>Fungi</taxon>
        <taxon>Dikarya</taxon>
        <taxon>Ascomycota</taxon>
        <taxon>Pezizomycotina</taxon>
        <taxon>Sordariomycetes</taxon>
        <taxon>Sordariomycetidae</taxon>
        <taxon>Sordariales</taxon>
        <taxon>Chaetomiaceae</taxon>
        <taxon>Mycothermus</taxon>
    </lineage>
</organism>
<dbReference type="InterPro" id="IPR001547">
    <property type="entry name" value="Glyco_hydro_5"/>
</dbReference>
<evidence type="ECO:0000256" key="1">
    <source>
        <dbReference type="ARBA" id="ARBA00005641"/>
    </source>
</evidence>
<keyword evidence="5" id="KW-0732">Signal</keyword>
<dbReference type="PANTHER" id="PTHR31263">
    <property type="entry name" value="CELLULASE FAMILY PROTEIN (AFU_ORTHOLOGUE AFUA_5G14560)"/>
    <property type="match status" value="1"/>
</dbReference>
<evidence type="ECO:0000256" key="2">
    <source>
        <dbReference type="ARBA" id="ARBA00022801"/>
    </source>
</evidence>